<evidence type="ECO:0000313" key="5">
    <source>
        <dbReference type="EMBL" id="KKN48094.1"/>
    </source>
</evidence>
<evidence type="ECO:0000256" key="3">
    <source>
        <dbReference type="ARBA" id="ARBA00023065"/>
    </source>
</evidence>
<comment type="similarity">
    <text evidence="1">Belongs to the V-ATPase E subunit family.</text>
</comment>
<sequence>MTSTEREMTTAEREEVTSADTLIEALLSEARETAEKIIQDAERTVQNTLEEQRNKGREFARERVISIEKKAQNDSMIIKLRDKTSAETKAKWLILEKKHALIEAVLNQVKIELYMRVKKDKYIHVLEDLIVEGGIILGATDLEVILNEKDSTLPMDLDKLADKIGEKTGTKTNITKSGKIVDTIGGAIIQTTDGKIVMNNTFEGTLNNSESEIRLKIAQILFT</sequence>
<organism evidence="5">
    <name type="scientific">marine sediment metagenome</name>
    <dbReference type="NCBI Taxonomy" id="412755"/>
    <lineage>
        <taxon>unclassified sequences</taxon>
        <taxon>metagenomes</taxon>
        <taxon>ecological metagenomes</taxon>
    </lineage>
</organism>
<keyword evidence="2" id="KW-0813">Transport</keyword>
<dbReference type="Pfam" id="PF01991">
    <property type="entry name" value="vATP-synt_E"/>
    <property type="match status" value="1"/>
</dbReference>
<dbReference type="Gene3D" id="3.30.2320.30">
    <property type="entry name" value="ATP synthase, E subunit, C-terminal"/>
    <property type="match status" value="1"/>
</dbReference>
<name>A0A0F9QZZ4_9ZZZZ</name>
<dbReference type="EMBL" id="LAZR01001239">
    <property type="protein sequence ID" value="KKN48094.1"/>
    <property type="molecule type" value="Genomic_DNA"/>
</dbReference>
<accession>A0A0F9QZZ4</accession>
<dbReference type="GO" id="GO:0046961">
    <property type="term" value="F:proton-transporting ATPase activity, rotational mechanism"/>
    <property type="evidence" value="ECO:0007669"/>
    <property type="project" value="InterPro"/>
</dbReference>
<proteinExistence type="inferred from homology"/>
<keyword evidence="3" id="KW-0406">Ion transport</keyword>
<feature type="coiled-coil region" evidence="4">
    <location>
        <begin position="27"/>
        <end position="58"/>
    </location>
</feature>
<dbReference type="GO" id="GO:0033178">
    <property type="term" value="C:proton-transporting two-sector ATPase complex, catalytic domain"/>
    <property type="evidence" value="ECO:0007669"/>
    <property type="project" value="InterPro"/>
</dbReference>
<reference evidence="5" key="1">
    <citation type="journal article" date="2015" name="Nature">
        <title>Complex archaea that bridge the gap between prokaryotes and eukaryotes.</title>
        <authorList>
            <person name="Spang A."/>
            <person name="Saw J.H."/>
            <person name="Jorgensen S.L."/>
            <person name="Zaremba-Niedzwiedzka K."/>
            <person name="Martijn J."/>
            <person name="Lind A.E."/>
            <person name="van Eijk R."/>
            <person name="Schleper C."/>
            <person name="Guy L."/>
            <person name="Ettema T.J."/>
        </authorList>
    </citation>
    <scope>NUCLEOTIDE SEQUENCE</scope>
</reference>
<dbReference type="InterPro" id="IPR038495">
    <property type="entry name" value="ATPase_E_C"/>
</dbReference>
<dbReference type="AlphaFoldDB" id="A0A0F9QZZ4"/>
<evidence type="ECO:0000256" key="4">
    <source>
        <dbReference type="SAM" id="Coils"/>
    </source>
</evidence>
<evidence type="ECO:0008006" key="6">
    <source>
        <dbReference type="Google" id="ProtNLM"/>
    </source>
</evidence>
<evidence type="ECO:0000256" key="1">
    <source>
        <dbReference type="ARBA" id="ARBA00005901"/>
    </source>
</evidence>
<gene>
    <name evidence="5" type="ORF">LCGC14_0656260</name>
</gene>
<comment type="caution">
    <text evidence="5">The sequence shown here is derived from an EMBL/GenBank/DDBJ whole genome shotgun (WGS) entry which is preliminary data.</text>
</comment>
<protein>
    <recommendedName>
        <fullName evidence="6">V-ATPase subunit E</fullName>
    </recommendedName>
</protein>
<dbReference type="SUPFAM" id="SSF160527">
    <property type="entry name" value="V-type ATPase subunit E-like"/>
    <property type="match status" value="1"/>
</dbReference>
<dbReference type="InterPro" id="IPR002842">
    <property type="entry name" value="ATPase_V1_Esu"/>
</dbReference>
<keyword evidence="4" id="KW-0175">Coiled coil</keyword>
<evidence type="ECO:0000256" key="2">
    <source>
        <dbReference type="ARBA" id="ARBA00022448"/>
    </source>
</evidence>